<sequence length="700" mass="76588">MPNRLANESSPYLLQHQNNPVDWFPWGDEALKKARDENKPIFLSIGYSACHWCHVMEHESFENEKIAAYINEHFVPVKVDREERPDLDQIYMNAVQTLTGRGGWPMSVFLTPDQKPFYGGTYWPPTAGRGMPGFDQVLTAVNDAWTKRHEEVLGTADQLTARLDDIAQSAGGGDGPPLTHALLEGAVRQLEQEYDPEHGGFGPAPKFPASMDMALLLRMHAHTSRPALVDMVHHTLNQMANGGIYDHLGGGFARYSVDERWLVPHFEKMLYDNALLAGVLVDSYLATGDETHARVARETLDYTLRGMTAPAGGFYSTEDADSAPHDDPNGHKEEGLFYSWKPAEIRAILGEEAADRFCRVYDVTPLGNFEGRSILNLPKPIALCAEEFGVPAGELEKELAASRAKLFDAREKRPRPGLDDKVLTAWNGLMIEAMARAGAAFGEPRYVDAAGKAADFILTELRTDDGRLLHSWRGGSAKLDAYLDDYTAMADALVTLYEVTGDEQRIDQAAGLLDTVLADFADPDAGGFYYTATGHETLITRNKELTDNATPCGNSLAACALMRLGQLTGEARYLDAAHRTLEVSSLLMQRAPRAMGNMLAALDRQLGPSRELVLVGGGDDAKKIAGEIRRRYLPRCVLAMRTGEEYRSPLLAGAFEGKEAIGGEPTLYVCENHACQAPVAGAEAIRQTLSTLSPPPGGEG</sequence>
<dbReference type="PIRSF" id="PIRSF006402">
    <property type="entry name" value="UCP006402_thioredoxin"/>
    <property type="match status" value="1"/>
</dbReference>
<dbReference type="AlphaFoldDB" id="A0A5C5ZMU3"/>
<reference evidence="2 3" key="1">
    <citation type="submission" date="2019-02" db="EMBL/GenBank/DDBJ databases">
        <title>Deep-cultivation of Planctomycetes and their phenomic and genomic characterization uncovers novel biology.</title>
        <authorList>
            <person name="Wiegand S."/>
            <person name="Jogler M."/>
            <person name="Boedeker C."/>
            <person name="Pinto D."/>
            <person name="Vollmers J."/>
            <person name="Rivas-Marin E."/>
            <person name="Kohn T."/>
            <person name="Peeters S.H."/>
            <person name="Heuer A."/>
            <person name="Rast P."/>
            <person name="Oberbeckmann S."/>
            <person name="Bunk B."/>
            <person name="Jeske O."/>
            <person name="Meyerdierks A."/>
            <person name="Storesund J.E."/>
            <person name="Kallscheuer N."/>
            <person name="Luecker S."/>
            <person name="Lage O.M."/>
            <person name="Pohl T."/>
            <person name="Merkel B.J."/>
            <person name="Hornburger P."/>
            <person name="Mueller R.-W."/>
            <person name="Bruemmer F."/>
            <person name="Labrenz M."/>
            <person name="Spormann A.M."/>
            <person name="Op Den Camp H."/>
            <person name="Overmann J."/>
            <person name="Amann R."/>
            <person name="Jetten M.S.M."/>
            <person name="Mascher T."/>
            <person name="Medema M.H."/>
            <person name="Devos D.P."/>
            <person name="Kaster A.-K."/>
            <person name="Ovreas L."/>
            <person name="Rohde M."/>
            <person name="Galperin M.Y."/>
            <person name="Jogler C."/>
        </authorList>
    </citation>
    <scope>NUCLEOTIDE SEQUENCE [LARGE SCALE GENOMIC DNA]</scope>
    <source>
        <strain evidence="2 3">Mal64</strain>
    </source>
</reference>
<dbReference type="InterPro" id="IPR008928">
    <property type="entry name" value="6-hairpin_glycosidase_sf"/>
</dbReference>
<dbReference type="RefSeq" id="WP_146399594.1">
    <property type="nucleotide sequence ID" value="NZ_SJPQ01000002.1"/>
</dbReference>
<accession>A0A5C5ZMU3</accession>
<evidence type="ECO:0000313" key="3">
    <source>
        <dbReference type="Proteomes" id="UP000315440"/>
    </source>
</evidence>
<dbReference type="Proteomes" id="UP000315440">
    <property type="component" value="Unassembled WGS sequence"/>
</dbReference>
<comment type="caution">
    <text evidence="2">The sequence shown here is derived from an EMBL/GenBank/DDBJ whole genome shotgun (WGS) entry which is preliminary data.</text>
</comment>
<dbReference type="Gene3D" id="3.40.30.10">
    <property type="entry name" value="Glutaredoxin"/>
    <property type="match status" value="1"/>
</dbReference>
<proteinExistence type="predicted"/>
<evidence type="ECO:0000313" key="2">
    <source>
        <dbReference type="EMBL" id="TWT88490.1"/>
    </source>
</evidence>
<evidence type="ECO:0000259" key="1">
    <source>
        <dbReference type="Pfam" id="PF03190"/>
    </source>
</evidence>
<dbReference type="GO" id="GO:0005975">
    <property type="term" value="P:carbohydrate metabolic process"/>
    <property type="evidence" value="ECO:0007669"/>
    <property type="project" value="InterPro"/>
</dbReference>
<dbReference type="Pfam" id="PF03190">
    <property type="entry name" value="Thioredox_DsbH"/>
    <property type="match status" value="1"/>
</dbReference>
<dbReference type="PANTHER" id="PTHR42899">
    <property type="entry name" value="SPERMATOGENESIS-ASSOCIATED PROTEIN 20"/>
    <property type="match status" value="1"/>
</dbReference>
<dbReference type="EMBL" id="SJPQ01000002">
    <property type="protein sequence ID" value="TWT88490.1"/>
    <property type="molecule type" value="Genomic_DNA"/>
</dbReference>
<dbReference type="Gene3D" id="1.50.10.20">
    <property type="match status" value="1"/>
</dbReference>
<dbReference type="InterPro" id="IPR036249">
    <property type="entry name" value="Thioredoxin-like_sf"/>
</dbReference>
<dbReference type="InterPro" id="IPR004879">
    <property type="entry name" value="Ssp411-like_TRX"/>
</dbReference>
<feature type="domain" description="Spermatogenesis-associated protein 20-like TRX" evidence="1">
    <location>
        <begin position="2"/>
        <end position="163"/>
    </location>
</feature>
<keyword evidence="2" id="KW-0378">Hydrolase</keyword>
<protein>
    <submittedName>
        <fullName evidence="2">Glycosyl Hydrolase Family 88</fullName>
    </submittedName>
</protein>
<dbReference type="CDD" id="cd02955">
    <property type="entry name" value="SSP411"/>
    <property type="match status" value="1"/>
</dbReference>
<dbReference type="GO" id="GO:0016787">
    <property type="term" value="F:hydrolase activity"/>
    <property type="evidence" value="ECO:0007669"/>
    <property type="project" value="UniProtKB-KW"/>
</dbReference>
<dbReference type="SUPFAM" id="SSF52833">
    <property type="entry name" value="Thioredoxin-like"/>
    <property type="match status" value="1"/>
</dbReference>
<dbReference type="InterPro" id="IPR024705">
    <property type="entry name" value="Ssp411"/>
</dbReference>
<dbReference type="OrthoDB" id="9762614at2"/>
<gene>
    <name evidence="2" type="ORF">Mal64_19730</name>
</gene>
<keyword evidence="3" id="KW-1185">Reference proteome</keyword>
<organism evidence="2 3">
    <name type="scientific">Pseudobythopirellula maris</name>
    <dbReference type="NCBI Taxonomy" id="2527991"/>
    <lineage>
        <taxon>Bacteria</taxon>
        <taxon>Pseudomonadati</taxon>
        <taxon>Planctomycetota</taxon>
        <taxon>Planctomycetia</taxon>
        <taxon>Pirellulales</taxon>
        <taxon>Lacipirellulaceae</taxon>
        <taxon>Pseudobythopirellula</taxon>
    </lineage>
</organism>
<dbReference type="SUPFAM" id="SSF48208">
    <property type="entry name" value="Six-hairpin glycosidases"/>
    <property type="match status" value="1"/>
</dbReference>
<name>A0A5C5ZMU3_9BACT</name>
<dbReference type="PANTHER" id="PTHR42899:SF1">
    <property type="entry name" value="SPERMATOGENESIS-ASSOCIATED PROTEIN 20"/>
    <property type="match status" value="1"/>
</dbReference>